<feature type="non-terminal residue" evidence="3">
    <location>
        <position position="201"/>
    </location>
</feature>
<evidence type="ECO:0000313" key="3">
    <source>
        <dbReference type="EMBL" id="JAS51241.1"/>
    </source>
</evidence>
<organism evidence="3">
    <name type="scientific">Cuerna arida</name>
    <dbReference type="NCBI Taxonomy" id="1464854"/>
    <lineage>
        <taxon>Eukaryota</taxon>
        <taxon>Metazoa</taxon>
        <taxon>Ecdysozoa</taxon>
        <taxon>Arthropoda</taxon>
        <taxon>Hexapoda</taxon>
        <taxon>Insecta</taxon>
        <taxon>Pterygota</taxon>
        <taxon>Neoptera</taxon>
        <taxon>Paraneoptera</taxon>
        <taxon>Hemiptera</taxon>
        <taxon>Auchenorrhyncha</taxon>
        <taxon>Membracoidea</taxon>
        <taxon>Cicadellidae</taxon>
        <taxon>Cicadellinae</taxon>
        <taxon>Proconiini</taxon>
        <taxon>Cuerna</taxon>
    </lineage>
</organism>
<dbReference type="InterPro" id="IPR041588">
    <property type="entry name" value="Integrase_H2C2"/>
</dbReference>
<dbReference type="FunFam" id="1.10.340.70:FF:000004">
    <property type="entry name" value="Retrovirus-related Pol polyprotein from transposon 297-like Protein"/>
    <property type="match status" value="1"/>
</dbReference>
<reference evidence="3" key="1">
    <citation type="submission" date="2015-11" db="EMBL/GenBank/DDBJ databases">
        <title>De novo transcriptome assembly of four potential Pierce s Disease insect vectors from Arizona vineyards.</title>
        <authorList>
            <person name="Tassone E.E."/>
        </authorList>
    </citation>
    <scope>NUCLEOTIDE SEQUENCE</scope>
</reference>
<dbReference type="AlphaFoldDB" id="A0A1B6FM48"/>
<proteinExistence type="predicted"/>
<dbReference type="Gene3D" id="1.10.340.70">
    <property type="match status" value="1"/>
</dbReference>
<evidence type="ECO:0000256" key="1">
    <source>
        <dbReference type="ARBA" id="ARBA00012493"/>
    </source>
</evidence>
<name>A0A1B6FM48_9HEMI</name>
<dbReference type="EMBL" id="GECZ01018528">
    <property type="protein sequence ID" value="JAS51241.1"/>
    <property type="molecule type" value="Transcribed_RNA"/>
</dbReference>
<accession>A0A1B6FM48</accession>
<dbReference type="Pfam" id="PF17921">
    <property type="entry name" value="Integrase_H2C2"/>
    <property type="match status" value="1"/>
</dbReference>
<dbReference type="PANTHER" id="PTHR37984:SF5">
    <property type="entry name" value="PROTEIN NYNRIN-LIKE"/>
    <property type="match status" value="1"/>
</dbReference>
<feature type="domain" description="Integrase zinc-binding" evidence="2">
    <location>
        <begin position="146"/>
        <end position="199"/>
    </location>
</feature>
<dbReference type="InterPro" id="IPR050951">
    <property type="entry name" value="Retrovirus_Pol_polyprotein"/>
</dbReference>
<dbReference type="PANTHER" id="PTHR37984">
    <property type="entry name" value="PROTEIN CBG26694"/>
    <property type="match status" value="1"/>
</dbReference>
<dbReference type="GO" id="GO:0003964">
    <property type="term" value="F:RNA-directed DNA polymerase activity"/>
    <property type="evidence" value="ECO:0007669"/>
    <property type="project" value="UniProtKB-EC"/>
</dbReference>
<dbReference type="EC" id="2.7.7.49" evidence="1"/>
<gene>
    <name evidence="3" type="ORF">g.10937</name>
</gene>
<evidence type="ECO:0000259" key="2">
    <source>
        <dbReference type="Pfam" id="PF17921"/>
    </source>
</evidence>
<sequence>MPLLSIISKPMDKIRNNRLKRLKLKLFVYKFELKYLQGKLMYIADYLSRCGVSSDDLTTNYENILKDVVHIIGTQETTLTFSQEKLKEFQEKTISDPVLGKIIEFQKQQSWPVHDTTGGELNHFFKLRYEIELDNDLLYYDNRLIIPTNLRKFILKLLHETHLGINKINKTVNDLFYWPGIKSDVRNIVQSCKVCQQFQRS</sequence>
<protein>
    <recommendedName>
        <fullName evidence="1">RNA-directed DNA polymerase</fullName>
        <ecNumber evidence="1">2.7.7.49</ecNumber>
    </recommendedName>
</protein>